<dbReference type="Pfam" id="PF00005">
    <property type="entry name" value="ABC_tran"/>
    <property type="match status" value="2"/>
</dbReference>
<dbReference type="GO" id="GO:0005886">
    <property type="term" value="C:plasma membrane"/>
    <property type="evidence" value="ECO:0007669"/>
    <property type="project" value="UniProtKB-SubCell"/>
</dbReference>
<name>A0A7X0FDA8_9HYPH</name>
<feature type="domain" description="ABC transporter" evidence="11">
    <location>
        <begin position="13"/>
        <end position="249"/>
    </location>
</feature>
<dbReference type="SUPFAM" id="SSF52540">
    <property type="entry name" value="P-loop containing nucleoside triphosphate hydrolases"/>
    <property type="match status" value="2"/>
</dbReference>
<organism evidence="12 13">
    <name type="scientific">Aminobacter aganoensis</name>
    <dbReference type="NCBI Taxonomy" id="83264"/>
    <lineage>
        <taxon>Bacteria</taxon>
        <taxon>Pseudomonadati</taxon>
        <taxon>Pseudomonadota</taxon>
        <taxon>Alphaproteobacteria</taxon>
        <taxon>Hyphomicrobiales</taxon>
        <taxon>Phyllobacteriaceae</taxon>
        <taxon>Aminobacter</taxon>
    </lineage>
</organism>
<sequence length="534" mass="58283">MATHQHHADHYAVEMLSISKRFGRFVANKDVTLRVRRGEIHALLGENGAGKSTLMNMLYGLLKPDSGSIRVNGSEVRFDSPQAAKAAGIGMVHQHYMLVPTLTPLQNIILGDRAKFVLSERHLEQVRGQLKDLIVKYGLTVRLDVPIWQLSVGEQQRVEILRALYHQSTILILDEPTAMLTPKEVEQLLPRLKALAAEGTSIIIISHHLHDVLTIADNVTVLRAGENAGTLQAADTDARSLARMMVGHVADFQRPADNRIARATSGEAPQMRLVAEGLSAEGDHGQNALEDVSFELGAGEIVAIAGVSGNGQTELEEVLFGLRESTTGRLMLSGADIIRTDPGQRAKAGMAYIPSDRYRYGLVRDMAVSSNLVVDRFREKPFAHRWRLSLDTIQSHARDLIGRFAIKVKSPQQPAGTLSGGNAQRVVLARTLSRDITTLVAAQPARGLDVGAVSFVWEKLSAARDNGVAILLISTELDEVFALADRCYVIYRGKLIGHWHRNEFDREAVGLAMGGMPHANQSSNTAALGAVHVH</sequence>
<dbReference type="CDD" id="cd03216">
    <property type="entry name" value="ABC_Carb_Monos_I"/>
    <property type="match status" value="1"/>
</dbReference>
<feature type="domain" description="ABC transporter" evidence="11">
    <location>
        <begin position="273"/>
        <end position="517"/>
    </location>
</feature>
<evidence type="ECO:0000256" key="2">
    <source>
        <dbReference type="ARBA" id="ARBA00005417"/>
    </source>
</evidence>
<dbReference type="Proteomes" id="UP000536262">
    <property type="component" value="Unassembled WGS sequence"/>
</dbReference>
<dbReference type="InterPro" id="IPR003593">
    <property type="entry name" value="AAA+_ATPase"/>
</dbReference>
<evidence type="ECO:0000256" key="6">
    <source>
        <dbReference type="ARBA" id="ARBA00022737"/>
    </source>
</evidence>
<evidence type="ECO:0000259" key="11">
    <source>
        <dbReference type="PROSITE" id="PS50893"/>
    </source>
</evidence>
<dbReference type="PROSITE" id="PS50893">
    <property type="entry name" value="ABC_TRANSPORTER_2"/>
    <property type="match status" value="2"/>
</dbReference>
<dbReference type="SMART" id="SM00382">
    <property type="entry name" value="AAA"/>
    <property type="match status" value="1"/>
</dbReference>
<keyword evidence="9" id="KW-1278">Translocase</keyword>
<evidence type="ECO:0000256" key="4">
    <source>
        <dbReference type="ARBA" id="ARBA00022475"/>
    </source>
</evidence>
<comment type="similarity">
    <text evidence="2">Belongs to the ABC transporter superfamily.</text>
</comment>
<evidence type="ECO:0000256" key="1">
    <source>
        <dbReference type="ARBA" id="ARBA00004202"/>
    </source>
</evidence>
<dbReference type="InterPro" id="IPR027417">
    <property type="entry name" value="P-loop_NTPase"/>
</dbReference>
<evidence type="ECO:0000256" key="7">
    <source>
        <dbReference type="ARBA" id="ARBA00022741"/>
    </source>
</evidence>
<evidence type="ECO:0000256" key="10">
    <source>
        <dbReference type="ARBA" id="ARBA00023136"/>
    </source>
</evidence>
<dbReference type="AlphaFoldDB" id="A0A7X0FDA8"/>
<dbReference type="PANTHER" id="PTHR43790:SF9">
    <property type="entry name" value="GALACTOFURANOSE TRANSPORTER ATP-BINDING PROTEIN YTFR"/>
    <property type="match status" value="1"/>
</dbReference>
<dbReference type="InterPro" id="IPR050107">
    <property type="entry name" value="ABC_carbohydrate_import_ATPase"/>
</dbReference>
<keyword evidence="13" id="KW-1185">Reference proteome</keyword>
<evidence type="ECO:0000256" key="9">
    <source>
        <dbReference type="ARBA" id="ARBA00022967"/>
    </source>
</evidence>
<gene>
    <name evidence="12" type="ORF">GGR00_005080</name>
</gene>
<evidence type="ECO:0000313" key="13">
    <source>
        <dbReference type="Proteomes" id="UP000536262"/>
    </source>
</evidence>
<dbReference type="InterPro" id="IPR017871">
    <property type="entry name" value="ABC_transporter-like_CS"/>
</dbReference>
<reference evidence="12 13" key="1">
    <citation type="submission" date="2020-08" db="EMBL/GenBank/DDBJ databases">
        <title>Genomic Encyclopedia of Type Strains, Phase IV (KMG-IV): sequencing the most valuable type-strain genomes for metagenomic binning, comparative biology and taxonomic classification.</title>
        <authorList>
            <person name="Goeker M."/>
        </authorList>
    </citation>
    <scope>NUCLEOTIDE SEQUENCE [LARGE SCALE GENOMIC DNA]</scope>
    <source>
        <strain evidence="12 13">DSM 7051</strain>
    </source>
</reference>
<dbReference type="GO" id="GO:0005524">
    <property type="term" value="F:ATP binding"/>
    <property type="evidence" value="ECO:0007669"/>
    <property type="project" value="UniProtKB-KW"/>
</dbReference>
<keyword evidence="10" id="KW-0472">Membrane</keyword>
<keyword evidence="3" id="KW-0813">Transport</keyword>
<dbReference type="InterPro" id="IPR003439">
    <property type="entry name" value="ABC_transporter-like_ATP-bd"/>
</dbReference>
<keyword evidence="8 12" id="KW-0067">ATP-binding</keyword>
<dbReference type="Gene3D" id="3.40.50.300">
    <property type="entry name" value="P-loop containing nucleotide triphosphate hydrolases"/>
    <property type="match status" value="2"/>
</dbReference>
<protein>
    <submittedName>
        <fullName evidence="12">Simple sugar transport system ATP-binding protein</fullName>
    </submittedName>
</protein>
<evidence type="ECO:0000313" key="12">
    <source>
        <dbReference type="EMBL" id="MBB6357259.1"/>
    </source>
</evidence>
<proteinExistence type="inferred from homology"/>
<dbReference type="PROSITE" id="PS00211">
    <property type="entry name" value="ABC_TRANSPORTER_1"/>
    <property type="match status" value="2"/>
</dbReference>
<comment type="caution">
    <text evidence="12">The sequence shown here is derived from an EMBL/GenBank/DDBJ whole genome shotgun (WGS) entry which is preliminary data.</text>
</comment>
<keyword evidence="4" id="KW-1003">Cell membrane</keyword>
<evidence type="ECO:0000256" key="8">
    <source>
        <dbReference type="ARBA" id="ARBA00022840"/>
    </source>
</evidence>
<keyword evidence="7" id="KW-0547">Nucleotide-binding</keyword>
<comment type="subcellular location">
    <subcellularLocation>
        <location evidence="1">Cell membrane</location>
        <topology evidence="1">Peripheral membrane protein</topology>
    </subcellularLocation>
</comment>
<dbReference type="RefSeq" id="WP_184701972.1">
    <property type="nucleotide sequence ID" value="NZ_BAABEG010000004.1"/>
</dbReference>
<dbReference type="CDD" id="cd03215">
    <property type="entry name" value="ABC_Carb_Monos_II"/>
    <property type="match status" value="1"/>
</dbReference>
<keyword evidence="5 12" id="KW-0762">Sugar transport</keyword>
<dbReference type="EMBL" id="JACHOU010000022">
    <property type="protein sequence ID" value="MBB6357259.1"/>
    <property type="molecule type" value="Genomic_DNA"/>
</dbReference>
<dbReference type="GO" id="GO:0016887">
    <property type="term" value="F:ATP hydrolysis activity"/>
    <property type="evidence" value="ECO:0007669"/>
    <property type="project" value="InterPro"/>
</dbReference>
<dbReference type="PANTHER" id="PTHR43790">
    <property type="entry name" value="CARBOHYDRATE TRANSPORT ATP-BINDING PROTEIN MG119-RELATED"/>
    <property type="match status" value="1"/>
</dbReference>
<dbReference type="FunFam" id="3.40.50.300:FF:000127">
    <property type="entry name" value="Ribose import ATP-binding protein RbsA"/>
    <property type="match status" value="1"/>
</dbReference>
<evidence type="ECO:0000256" key="3">
    <source>
        <dbReference type="ARBA" id="ARBA00022448"/>
    </source>
</evidence>
<evidence type="ECO:0000256" key="5">
    <source>
        <dbReference type="ARBA" id="ARBA00022597"/>
    </source>
</evidence>
<accession>A0A7X0FDA8</accession>
<keyword evidence="6" id="KW-0677">Repeat</keyword>